<dbReference type="AlphaFoldDB" id="A0A2K2DVV3"/>
<accession>A0A2K2DVV3</accession>
<protein>
    <submittedName>
        <fullName evidence="2 3">Uncharacterized protein</fullName>
    </submittedName>
</protein>
<feature type="compositionally biased region" description="Polar residues" evidence="1">
    <location>
        <begin position="28"/>
        <end position="39"/>
    </location>
</feature>
<keyword evidence="4" id="KW-1185">Reference proteome</keyword>
<feature type="region of interest" description="Disordered" evidence="1">
    <location>
        <begin position="1"/>
        <end position="39"/>
    </location>
</feature>
<name>A0A2K2DVV3_BRADI</name>
<proteinExistence type="predicted"/>
<sequence length="111" mass="11907">MQMHGLNAVPVQGESEARVAASRHATECRSSMSDQSEPTPSIYLASSWAWAGRAPGRVRAVRTASGAWPCLISSECCAPWGGHEQYIISCYVCGDDRSSWVGVVSYGRCPA</sequence>
<evidence type="ECO:0000313" key="2">
    <source>
        <dbReference type="EMBL" id="PNT78400.1"/>
    </source>
</evidence>
<reference evidence="3" key="3">
    <citation type="submission" date="2018-08" db="UniProtKB">
        <authorList>
            <consortium name="EnsemblPlants"/>
        </authorList>
    </citation>
    <scope>IDENTIFICATION</scope>
    <source>
        <strain evidence="3">cv. Bd21</strain>
    </source>
</reference>
<evidence type="ECO:0000313" key="4">
    <source>
        <dbReference type="Proteomes" id="UP000008810"/>
    </source>
</evidence>
<reference evidence="2" key="2">
    <citation type="submission" date="2017-06" db="EMBL/GenBank/DDBJ databases">
        <title>WGS assembly of Brachypodium distachyon.</title>
        <authorList>
            <consortium name="The International Brachypodium Initiative"/>
            <person name="Lucas S."/>
            <person name="Harmon-Smith M."/>
            <person name="Lail K."/>
            <person name="Tice H."/>
            <person name="Grimwood J."/>
            <person name="Bruce D."/>
            <person name="Barry K."/>
            <person name="Shu S."/>
            <person name="Lindquist E."/>
            <person name="Wang M."/>
            <person name="Pitluck S."/>
            <person name="Vogel J.P."/>
            <person name="Garvin D.F."/>
            <person name="Mockler T.C."/>
            <person name="Schmutz J."/>
            <person name="Rokhsar D."/>
            <person name="Bevan M.W."/>
        </authorList>
    </citation>
    <scope>NUCLEOTIDE SEQUENCE</scope>
    <source>
        <strain evidence="2">Bd21</strain>
    </source>
</reference>
<dbReference type="Gramene" id="PNT78400">
    <property type="protein sequence ID" value="PNT78400"/>
    <property type="gene ID" value="BRADI_1g78706v3"/>
</dbReference>
<dbReference type="Proteomes" id="UP000008810">
    <property type="component" value="Chromosome 1"/>
</dbReference>
<dbReference type="InParanoid" id="A0A2K2DVV3"/>
<organism evidence="2">
    <name type="scientific">Brachypodium distachyon</name>
    <name type="common">Purple false brome</name>
    <name type="synonym">Trachynia distachya</name>
    <dbReference type="NCBI Taxonomy" id="15368"/>
    <lineage>
        <taxon>Eukaryota</taxon>
        <taxon>Viridiplantae</taxon>
        <taxon>Streptophyta</taxon>
        <taxon>Embryophyta</taxon>
        <taxon>Tracheophyta</taxon>
        <taxon>Spermatophyta</taxon>
        <taxon>Magnoliopsida</taxon>
        <taxon>Liliopsida</taxon>
        <taxon>Poales</taxon>
        <taxon>Poaceae</taxon>
        <taxon>BOP clade</taxon>
        <taxon>Pooideae</taxon>
        <taxon>Stipodae</taxon>
        <taxon>Brachypodieae</taxon>
        <taxon>Brachypodium</taxon>
    </lineage>
</organism>
<gene>
    <name evidence="2" type="ORF">BRADI_1g78706v3</name>
</gene>
<reference evidence="2 3" key="1">
    <citation type="journal article" date="2010" name="Nature">
        <title>Genome sequencing and analysis of the model grass Brachypodium distachyon.</title>
        <authorList>
            <consortium name="International Brachypodium Initiative"/>
        </authorList>
    </citation>
    <scope>NUCLEOTIDE SEQUENCE [LARGE SCALE GENOMIC DNA]</scope>
    <source>
        <strain evidence="2 3">Bd21</strain>
    </source>
</reference>
<evidence type="ECO:0000313" key="3">
    <source>
        <dbReference type="EnsemblPlants" id="PNT78400"/>
    </source>
</evidence>
<dbReference type="EMBL" id="CM000880">
    <property type="protein sequence ID" value="PNT78400.1"/>
    <property type="molecule type" value="Genomic_DNA"/>
</dbReference>
<dbReference type="EnsemblPlants" id="PNT78400">
    <property type="protein sequence ID" value="PNT78400"/>
    <property type="gene ID" value="BRADI_1g78706v3"/>
</dbReference>
<evidence type="ECO:0000256" key="1">
    <source>
        <dbReference type="SAM" id="MobiDB-lite"/>
    </source>
</evidence>